<dbReference type="Proteomes" id="UP000050320">
    <property type="component" value="Unassembled WGS sequence"/>
</dbReference>
<evidence type="ECO:0000313" key="2">
    <source>
        <dbReference type="EMBL" id="KQB33538.1"/>
    </source>
</evidence>
<dbReference type="Proteomes" id="UP000050515">
    <property type="component" value="Unassembled WGS sequence"/>
</dbReference>
<proteinExistence type="predicted"/>
<accession>A0A0Q0WE19</accession>
<gene>
    <name evidence="2" type="ORF">AOG54_06885</name>
    <name evidence="1" type="ORF">SE19_00305</name>
</gene>
<organism evidence="2 3">
    <name type="scientific">Acidiplasma aeolicum</name>
    <dbReference type="NCBI Taxonomy" id="507754"/>
    <lineage>
        <taxon>Archaea</taxon>
        <taxon>Methanobacteriati</taxon>
        <taxon>Thermoplasmatota</taxon>
        <taxon>Thermoplasmata</taxon>
        <taxon>Thermoplasmatales</taxon>
        <taxon>Ferroplasmaceae</taxon>
        <taxon>Acidiplasma</taxon>
    </lineage>
</organism>
<dbReference type="EMBL" id="LJCQ01000027">
    <property type="protein sequence ID" value="KPV47618.1"/>
    <property type="molecule type" value="Genomic_DNA"/>
</dbReference>
<dbReference type="GeneID" id="84222303"/>
<dbReference type="AlphaFoldDB" id="A0A0Q0WE19"/>
<reference evidence="2 3" key="2">
    <citation type="submission" date="2015-09" db="EMBL/GenBank/DDBJ databases">
        <title>Heavy metals and arsenic resistance mechanisms in polyextremophilic archaea of the family Ferroplasmaceae.</title>
        <authorList>
            <person name="Bulaev A.G."/>
            <person name="Kanygina A.V."/>
        </authorList>
    </citation>
    <scope>NUCLEOTIDE SEQUENCE [LARGE SCALE GENOMIC DNA]</scope>
    <source>
        <strain evidence="2 3">VT</strain>
    </source>
</reference>
<dbReference type="PATRIC" id="fig|507754.4.peg.598"/>
<protein>
    <recommendedName>
        <fullName evidence="5">Aspartate kinase</fullName>
    </recommendedName>
</protein>
<dbReference type="EMBL" id="LKBG01000289">
    <property type="protein sequence ID" value="KQB33538.1"/>
    <property type="molecule type" value="Genomic_DNA"/>
</dbReference>
<sequence>MTKISDAVKVIVNNNLIFSMAISSGLCNYTKIAENIKDKVEAMTGKPVKFNTIVKVLANMKTQKPEYIDDLDILKRSSLTIEYEYSVIYFDDIKKIPDNAILVMKESNYYVCIASNKGSESKIALIKIILPKESSFTPGLTLLITDYLMTYGIKFTNIYRLDTEIWIIIDNSNAGKALYHLSTLLHEN</sequence>
<comment type="caution">
    <text evidence="2">The sequence shown here is derived from an EMBL/GenBank/DDBJ whole genome shotgun (WGS) entry which is preliminary data.</text>
</comment>
<keyword evidence="3" id="KW-1185">Reference proteome</keyword>
<name>A0A0Q0WE19_9ARCH</name>
<evidence type="ECO:0000313" key="3">
    <source>
        <dbReference type="Proteomes" id="UP000050320"/>
    </source>
</evidence>
<evidence type="ECO:0000313" key="1">
    <source>
        <dbReference type="EMBL" id="KPV47618.1"/>
    </source>
</evidence>
<evidence type="ECO:0000313" key="4">
    <source>
        <dbReference type="Proteomes" id="UP000050515"/>
    </source>
</evidence>
<dbReference type="OrthoDB" id="56009at2157"/>
<reference evidence="1 4" key="1">
    <citation type="submission" date="2015-09" db="EMBL/GenBank/DDBJ databases">
        <title>Draft genome sequence of Acidiplasma aeolicum DSM 18409.</title>
        <authorList>
            <person name="Hemp J."/>
        </authorList>
    </citation>
    <scope>NUCLEOTIDE SEQUENCE [LARGE SCALE GENOMIC DNA]</scope>
    <source>
        <strain evidence="1 4">V</strain>
    </source>
</reference>
<evidence type="ECO:0008006" key="5">
    <source>
        <dbReference type="Google" id="ProtNLM"/>
    </source>
</evidence>
<dbReference type="RefSeq" id="WP_048101697.1">
    <property type="nucleotide sequence ID" value="NZ_JBBYJF010000011.1"/>
</dbReference>